<keyword evidence="1" id="KW-0472">Membrane</keyword>
<dbReference type="RefSeq" id="WP_302038580.1">
    <property type="nucleotide sequence ID" value="NZ_JAUKPO010000008.1"/>
</dbReference>
<dbReference type="EMBL" id="JAUKPO010000008">
    <property type="protein sequence ID" value="MDO1447776.1"/>
    <property type="molecule type" value="Genomic_DNA"/>
</dbReference>
<keyword evidence="3" id="KW-1185">Reference proteome</keyword>
<accession>A0ABT8R7W3</accession>
<name>A0ABT8R7W3_9BACT</name>
<evidence type="ECO:0000313" key="3">
    <source>
        <dbReference type="Proteomes" id="UP001168528"/>
    </source>
</evidence>
<sequence length="74" mass="8037">MHTIIGYLHRMDIKKIFGSTLTILGIIIVLFACAAFLSDGKPVLGFSVDKTESIVPFLVGLVFLLSGISLIKRS</sequence>
<evidence type="ECO:0000313" key="2">
    <source>
        <dbReference type="EMBL" id="MDO1447776.1"/>
    </source>
</evidence>
<keyword evidence="1" id="KW-1133">Transmembrane helix</keyword>
<gene>
    <name evidence="2" type="ORF">Q0590_16005</name>
</gene>
<feature type="transmembrane region" description="Helical" evidence="1">
    <location>
        <begin position="16"/>
        <end position="38"/>
    </location>
</feature>
<proteinExistence type="predicted"/>
<protein>
    <recommendedName>
        <fullName evidence="4">DUF3098 domain-containing protein</fullName>
    </recommendedName>
</protein>
<reference evidence="2" key="1">
    <citation type="submission" date="2023-07" db="EMBL/GenBank/DDBJ databases">
        <title>The genome sequence of Rhodocytophaga aerolata KACC 12507.</title>
        <authorList>
            <person name="Zhang X."/>
        </authorList>
    </citation>
    <scope>NUCLEOTIDE SEQUENCE</scope>
    <source>
        <strain evidence="2">KACC 12507</strain>
    </source>
</reference>
<evidence type="ECO:0008006" key="4">
    <source>
        <dbReference type="Google" id="ProtNLM"/>
    </source>
</evidence>
<keyword evidence="1" id="KW-0812">Transmembrane</keyword>
<evidence type="ECO:0000256" key="1">
    <source>
        <dbReference type="SAM" id="Phobius"/>
    </source>
</evidence>
<comment type="caution">
    <text evidence="2">The sequence shown here is derived from an EMBL/GenBank/DDBJ whole genome shotgun (WGS) entry which is preliminary data.</text>
</comment>
<dbReference type="Proteomes" id="UP001168528">
    <property type="component" value="Unassembled WGS sequence"/>
</dbReference>
<organism evidence="2 3">
    <name type="scientific">Rhodocytophaga aerolata</name>
    <dbReference type="NCBI Taxonomy" id="455078"/>
    <lineage>
        <taxon>Bacteria</taxon>
        <taxon>Pseudomonadati</taxon>
        <taxon>Bacteroidota</taxon>
        <taxon>Cytophagia</taxon>
        <taxon>Cytophagales</taxon>
        <taxon>Rhodocytophagaceae</taxon>
        <taxon>Rhodocytophaga</taxon>
    </lineage>
</organism>
<feature type="transmembrane region" description="Helical" evidence="1">
    <location>
        <begin position="53"/>
        <end position="71"/>
    </location>
</feature>